<name>A0AA38LVG2_9TREE</name>
<reference evidence="2" key="1">
    <citation type="journal article" date="2022" name="G3 (Bethesda)">
        <title>High quality genome of the basidiomycete yeast Dioszegia hungarica PDD-24b-2 isolated from cloud water.</title>
        <authorList>
            <person name="Jarrige D."/>
            <person name="Haridas S."/>
            <person name="Bleykasten-Grosshans C."/>
            <person name="Joly M."/>
            <person name="Nadalig T."/>
            <person name="Sancelme M."/>
            <person name="Vuilleumier S."/>
            <person name="Grigoriev I.V."/>
            <person name="Amato P."/>
            <person name="Bringel F."/>
        </authorList>
    </citation>
    <scope>NUCLEOTIDE SEQUENCE</scope>
    <source>
        <strain evidence="2">PDD-24b-2</strain>
    </source>
</reference>
<evidence type="ECO:0000313" key="3">
    <source>
        <dbReference type="Proteomes" id="UP001164286"/>
    </source>
</evidence>
<dbReference type="GeneID" id="77731877"/>
<dbReference type="Proteomes" id="UP001164286">
    <property type="component" value="Unassembled WGS sequence"/>
</dbReference>
<dbReference type="AlphaFoldDB" id="A0AA38LVG2"/>
<protein>
    <submittedName>
        <fullName evidence="2">Uncharacterized protein</fullName>
    </submittedName>
</protein>
<dbReference type="RefSeq" id="XP_052944998.1">
    <property type="nucleotide sequence ID" value="XM_053092672.1"/>
</dbReference>
<sequence length="428" mass="47942">MSTLPSPSVNPNLPASYTAAQTIFSNTELLENIVSFCPVSEPSQLVALCRVNRLTFEVASARLYRNIMNHDDKSCAEGMRLPGQRSARPGPHYHLPVPETFAGELSPVQGAVRQTIWRRVRVLCVGSVRGVLHHRIPIPPLPNLAILEISQHAHRPGEPFGMPLAETYLQLLRPRTVIIHLPSEGSYPNRLVISRELGRFTKTPFGIKEVIFRILQSSWFTVSQDLPLYSAFRTLSTSHIDVYIVAGRSTTITAELFEEIAFLLLEHPGNIYIHCELTGANAFEGKFRPLTLGADPIANLCNIVPDSDFNKPANIPLILSTHLQHGSHAYSKSRCLGNQDGEERQAVIEASWIEDRLTLDASAVYRRGGAEGEGMVWGGMESVGAYRSKSKRDRQEDGEENEGSKDFREEERCQSDEMYRESRWKRDV</sequence>
<proteinExistence type="predicted"/>
<comment type="caution">
    <text evidence="2">The sequence shown here is derived from an EMBL/GenBank/DDBJ whole genome shotgun (WGS) entry which is preliminary data.</text>
</comment>
<dbReference type="EMBL" id="JAKWFO010000005">
    <property type="protein sequence ID" value="KAI9635221.1"/>
    <property type="molecule type" value="Genomic_DNA"/>
</dbReference>
<evidence type="ECO:0000313" key="2">
    <source>
        <dbReference type="EMBL" id="KAI9635221.1"/>
    </source>
</evidence>
<gene>
    <name evidence="2" type="ORF">MKK02DRAFT_43902</name>
</gene>
<keyword evidence="3" id="KW-1185">Reference proteome</keyword>
<evidence type="ECO:0000256" key="1">
    <source>
        <dbReference type="SAM" id="MobiDB-lite"/>
    </source>
</evidence>
<feature type="region of interest" description="Disordered" evidence="1">
    <location>
        <begin position="386"/>
        <end position="428"/>
    </location>
</feature>
<feature type="compositionally biased region" description="Basic and acidic residues" evidence="1">
    <location>
        <begin position="402"/>
        <end position="428"/>
    </location>
</feature>
<accession>A0AA38LVG2</accession>
<organism evidence="2 3">
    <name type="scientific">Dioszegia hungarica</name>
    <dbReference type="NCBI Taxonomy" id="4972"/>
    <lineage>
        <taxon>Eukaryota</taxon>
        <taxon>Fungi</taxon>
        <taxon>Dikarya</taxon>
        <taxon>Basidiomycota</taxon>
        <taxon>Agaricomycotina</taxon>
        <taxon>Tremellomycetes</taxon>
        <taxon>Tremellales</taxon>
        <taxon>Bulleribasidiaceae</taxon>
        <taxon>Dioszegia</taxon>
    </lineage>
</organism>